<dbReference type="Pfam" id="PF18135">
    <property type="entry name" value="Type_ISP_C"/>
    <property type="match status" value="1"/>
</dbReference>
<keyword evidence="3" id="KW-1185">Reference proteome</keyword>
<dbReference type="OrthoDB" id="9776021at2"/>
<reference evidence="2 3" key="1">
    <citation type="submission" date="2015-10" db="EMBL/GenBank/DDBJ databases">
        <title>Draft genome sequence of Streptomyces griseoruber DSM 40281, type strain for the species Streptomyces griseoruber.</title>
        <authorList>
            <person name="Ruckert C."/>
            <person name="Winkler A."/>
            <person name="Kalinowski J."/>
            <person name="Kampfer P."/>
            <person name="Glaeser S."/>
        </authorList>
    </citation>
    <scope>NUCLEOTIDE SEQUENCE [LARGE SCALE GENOMIC DNA]</scope>
    <source>
        <strain evidence="2 3">DSM 40281</strain>
    </source>
</reference>
<keyword evidence="2" id="KW-0489">Methyltransferase</keyword>
<dbReference type="GO" id="GO:0032259">
    <property type="term" value="P:methylation"/>
    <property type="evidence" value="ECO:0007669"/>
    <property type="project" value="UniProtKB-KW"/>
</dbReference>
<dbReference type="GO" id="GO:0008168">
    <property type="term" value="F:methyltransferase activity"/>
    <property type="evidence" value="ECO:0007669"/>
    <property type="project" value="UniProtKB-KW"/>
</dbReference>
<comment type="caution">
    <text evidence="2">The sequence shown here is derived from an EMBL/GenBank/DDBJ whole genome shotgun (WGS) entry which is preliminary data.</text>
</comment>
<dbReference type="RefSeq" id="WP_055635411.1">
    <property type="nucleotide sequence ID" value="NZ_KQ948779.1"/>
</dbReference>
<name>A0A101SNF9_9ACTN</name>
<dbReference type="InterPro" id="IPR041635">
    <property type="entry name" value="Type_ISP_LLaBIII_C"/>
</dbReference>
<accession>A0A101SNF9</accession>
<dbReference type="EMBL" id="LMWW01000062">
    <property type="protein sequence ID" value="KUN77200.1"/>
    <property type="molecule type" value="Genomic_DNA"/>
</dbReference>
<feature type="domain" description="Type ISP restriction-modification enzyme LLaBIII C-terminal specificity" evidence="1">
    <location>
        <begin position="14"/>
        <end position="322"/>
    </location>
</feature>
<proteinExistence type="predicted"/>
<dbReference type="STRING" id="1943.AQJ64_34905"/>
<dbReference type="AlphaFoldDB" id="A0A101SNF9"/>
<organism evidence="2 3">
    <name type="scientific">Streptomyces griseoruber</name>
    <dbReference type="NCBI Taxonomy" id="1943"/>
    <lineage>
        <taxon>Bacteria</taxon>
        <taxon>Bacillati</taxon>
        <taxon>Actinomycetota</taxon>
        <taxon>Actinomycetes</taxon>
        <taxon>Kitasatosporales</taxon>
        <taxon>Streptomycetaceae</taxon>
        <taxon>Streptomyces</taxon>
    </lineage>
</organism>
<keyword evidence="2" id="KW-0808">Transferase</keyword>
<dbReference type="Proteomes" id="UP000052982">
    <property type="component" value="Unassembled WGS sequence"/>
</dbReference>
<evidence type="ECO:0000313" key="3">
    <source>
        <dbReference type="Proteomes" id="UP000052982"/>
    </source>
</evidence>
<evidence type="ECO:0000313" key="2">
    <source>
        <dbReference type="EMBL" id="KUN77200.1"/>
    </source>
</evidence>
<sequence length="383" mass="42194">MPSVTHDDAPLLADLMPWSVAPPRLGRGWPTAADPASLKARWEALVTAAGPERETLFEPTRSRTLHTAVGQLPGRTGGTERLVRASGPCPEPVRVLAAPYDERWLIPDHRLIDAARPELWRVADERQVFVVETPELPAAPLLATSLLPLLRPGRVRPLYRRPGGAEPNLAPRLLAHLDHSPDPLDFLAWTLTAVRPDLTVPLPRDPDVWARGVASGRRALWLLRRDGERPKLPGGRRPYVRAPLPARPLTLLYDRAEETLHLDEGRISPVPPEAWDVETGAGVRVLEQWFTARTTESAGPGTLEAIRPAVWQQTWTSELLELITVLALLAEVHAQRRELTVTDQVTAGELRAAGVLPVPDSARRPASVLDHQEEGPEGQFALL</sequence>
<gene>
    <name evidence="2" type="ORF">AQJ64_34905</name>
</gene>
<evidence type="ECO:0000259" key="1">
    <source>
        <dbReference type="Pfam" id="PF18135"/>
    </source>
</evidence>
<protein>
    <submittedName>
        <fullName evidence="2">DNA methyltransferase</fullName>
    </submittedName>
</protein>